<evidence type="ECO:0000313" key="3">
    <source>
        <dbReference type="EMBL" id="QDT03151.1"/>
    </source>
</evidence>
<keyword evidence="4" id="KW-1185">Reference proteome</keyword>
<dbReference type="EMBL" id="CP036525">
    <property type="protein sequence ID" value="QDT03151.1"/>
    <property type="molecule type" value="Genomic_DNA"/>
</dbReference>
<dbReference type="KEGG" id="rlc:K227x_15330"/>
<keyword evidence="2" id="KW-0472">Membrane</keyword>
<evidence type="ECO:0000256" key="1">
    <source>
        <dbReference type="SAM" id="MobiDB-lite"/>
    </source>
</evidence>
<dbReference type="RefSeq" id="WP_145168904.1">
    <property type="nucleotide sequence ID" value="NZ_CP036525.1"/>
</dbReference>
<sequence length="91" mass="10074">MANSNVPAEDQPYQDGKVDPIHSVDAPHGSAVANELQKLEFEDPGIVREFVSFLQYNKKWWLAPILIAVVALICVVFLATSPAAPFIYTLF</sequence>
<keyword evidence="2" id="KW-1133">Transmembrane helix</keyword>
<proteinExistence type="predicted"/>
<feature type="transmembrane region" description="Helical" evidence="2">
    <location>
        <begin position="60"/>
        <end position="88"/>
    </location>
</feature>
<dbReference type="AlphaFoldDB" id="A0A517N7P9"/>
<reference evidence="3 4" key="1">
    <citation type="submission" date="2019-02" db="EMBL/GenBank/DDBJ databases">
        <title>Deep-cultivation of Planctomycetes and their phenomic and genomic characterization uncovers novel biology.</title>
        <authorList>
            <person name="Wiegand S."/>
            <person name="Jogler M."/>
            <person name="Boedeker C."/>
            <person name="Pinto D."/>
            <person name="Vollmers J."/>
            <person name="Rivas-Marin E."/>
            <person name="Kohn T."/>
            <person name="Peeters S.H."/>
            <person name="Heuer A."/>
            <person name="Rast P."/>
            <person name="Oberbeckmann S."/>
            <person name="Bunk B."/>
            <person name="Jeske O."/>
            <person name="Meyerdierks A."/>
            <person name="Storesund J.E."/>
            <person name="Kallscheuer N."/>
            <person name="Luecker S."/>
            <person name="Lage O.M."/>
            <person name="Pohl T."/>
            <person name="Merkel B.J."/>
            <person name="Hornburger P."/>
            <person name="Mueller R.-W."/>
            <person name="Bruemmer F."/>
            <person name="Labrenz M."/>
            <person name="Spormann A.M."/>
            <person name="Op den Camp H."/>
            <person name="Overmann J."/>
            <person name="Amann R."/>
            <person name="Jetten M.S.M."/>
            <person name="Mascher T."/>
            <person name="Medema M.H."/>
            <person name="Devos D.P."/>
            <person name="Kaster A.-K."/>
            <person name="Ovreas L."/>
            <person name="Rohde M."/>
            <person name="Galperin M.Y."/>
            <person name="Jogler C."/>
        </authorList>
    </citation>
    <scope>NUCLEOTIDE SEQUENCE [LARGE SCALE GENOMIC DNA]</scope>
    <source>
        <strain evidence="3 4">K22_7</strain>
    </source>
</reference>
<name>A0A517N7P9_9BACT</name>
<feature type="region of interest" description="Disordered" evidence="1">
    <location>
        <begin position="1"/>
        <end position="26"/>
    </location>
</feature>
<protein>
    <submittedName>
        <fullName evidence="3">Uncharacterized protein</fullName>
    </submittedName>
</protein>
<dbReference type="OrthoDB" id="291192at2"/>
<dbReference type="Pfam" id="PF19451">
    <property type="entry name" value="DUF5989"/>
    <property type="match status" value="1"/>
</dbReference>
<evidence type="ECO:0000256" key="2">
    <source>
        <dbReference type="SAM" id="Phobius"/>
    </source>
</evidence>
<accession>A0A517N7P9</accession>
<organism evidence="3 4">
    <name type="scientific">Rubripirellula lacrimiformis</name>
    <dbReference type="NCBI Taxonomy" id="1930273"/>
    <lineage>
        <taxon>Bacteria</taxon>
        <taxon>Pseudomonadati</taxon>
        <taxon>Planctomycetota</taxon>
        <taxon>Planctomycetia</taxon>
        <taxon>Pirellulales</taxon>
        <taxon>Pirellulaceae</taxon>
        <taxon>Rubripirellula</taxon>
    </lineage>
</organism>
<dbReference type="Proteomes" id="UP000318538">
    <property type="component" value="Chromosome"/>
</dbReference>
<evidence type="ECO:0000313" key="4">
    <source>
        <dbReference type="Proteomes" id="UP000318538"/>
    </source>
</evidence>
<keyword evidence="2" id="KW-0812">Transmembrane</keyword>
<dbReference type="InterPro" id="IPR046031">
    <property type="entry name" value="DUF5989"/>
</dbReference>
<gene>
    <name evidence="3" type="ORF">K227x_15330</name>
</gene>